<sequence length="189" mass="20217">MTLEHLVQALGLPGLVLGTFLEGDAVAFLGGVLAHRGLFPFPMAVLAGALGAFLVDNLLFWVGRHMGRRGFVARVLARPGVGRWHGVLERNPVLAVLGFRYVYGMKTAAALMIGTTRVGWARFALLDAVAVLLWCSVMMALGYGAGHAIEAVLGRRHLGLHLALALGLFLLLAALAFAWARRGRKGGRQ</sequence>
<evidence type="ECO:0000313" key="4">
    <source>
        <dbReference type="Proteomes" id="UP001227162"/>
    </source>
</evidence>
<dbReference type="InterPro" id="IPR032816">
    <property type="entry name" value="VTT_dom"/>
</dbReference>
<dbReference type="AlphaFoldDB" id="A0AAJ1UCP5"/>
<dbReference type="RefSeq" id="WP_317625034.1">
    <property type="nucleotide sequence ID" value="NZ_JANFFA010000001.1"/>
</dbReference>
<protein>
    <submittedName>
        <fullName evidence="3">DedA family protein</fullName>
    </submittedName>
</protein>
<dbReference type="GO" id="GO:0005886">
    <property type="term" value="C:plasma membrane"/>
    <property type="evidence" value="ECO:0007669"/>
    <property type="project" value="TreeGrafter"/>
</dbReference>
<feature type="transmembrane region" description="Helical" evidence="1">
    <location>
        <begin position="158"/>
        <end position="180"/>
    </location>
</feature>
<evidence type="ECO:0000256" key="1">
    <source>
        <dbReference type="SAM" id="Phobius"/>
    </source>
</evidence>
<keyword evidence="1" id="KW-0472">Membrane</keyword>
<feature type="domain" description="VTT" evidence="2">
    <location>
        <begin position="24"/>
        <end position="143"/>
    </location>
</feature>
<reference evidence="3" key="2">
    <citation type="submission" date="2023-04" db="EMBL/GenBank/DDBJ databases">
        <title>'Rhodoalgimonas zhirmunskyi' gen. nov., isolated from a red alga.</title>
        <authorList>
            <person name="Nedashkovskaya O.I."/>
            <person name="Otstavnykh N.Y."/>
            <person name="Bystritskaya E.P."/>
            <person name="Balabanova L.A."/>
            <person name="Isaeva M.P."/>
        </authorList>
    </citation>
    <scope>NUCLEOTIDE SEQUENCE</scope>
    <source>
        <strain evidence="3">10Alg 79</strain>
    </source>
</reference>
<reference evidence="3" key="1">
    <citation type="submission" date="2022-07" db="EMBL/GenBank/DDBJ databases">
        <authorList>
            <person name="Otstavnykh N."/>
            <person name="Isaeva M."/>
            <person name="Bystritskaya E."/>
        </authorList>
    </citation>
    <scope>NUCLEOTIDE SEQUENCE</scope>
    <source>
        <strain evidence="3">10Alg 79</strain>
    </source>
</reference>
<name>A0AAJ1UCP5_9RHOB</name>
<accession>A0AAJ1UCP5</accession>
<evidence type="ECO:0000259" key="2">
    <source>
        <dbReference type="Pfam" id="PF09335"/>
    </source>
</evidence>
<dbReference type="Pfam" id="PF09335">
    <property type="entry name" value="VTT_dom"/>
    <property type="match status" value="1"/>
</dbReference>
<organism evidence="3 4">
    <name type="scientific">Rhodalgimonas zhirmunskyi</name>
    <dbReference type="NCBI Taxonomy" id="2964767"/>
    <lineage>
        <taxon>Bacteria</taxon>
        <taxon>Pseudomonadati</taxon>
        <taxon>Pseudomonadota</taxon>
        <taxon>Alphaproteobacteria</taxon>
        <taxon>Rhodobacterales</taxon>
        <taxon>Roseobacteraceae</taxon>
        <taxon>Rhodalgimonas</taxon>
    </lineage>
</organism>
<comment type="caution">
    <text evidence="3">The sequence shown here is derived from an EMBL/GenBank/DDBJ whole genome shotgun (WGS) entry which is preliminary data.</text>
</comment>
<dbReference type="InterPro" id="IPR051311">
    <property type="entry name" value="DedA_domain"/>
</dbReference>
<gene>
    <name evidence="3" type="ORF">NOI20_04935</name>
</gene>
<keyword evidence="1" id="KW-0812">Transmembrane</keyword>
<feature type="transmembrane region" description="Helical" evidence="1">
    <location>
        <begin position="39"/>
        <end position="62"/>
    </location>
</feature>
<dbReference type="PANTHER" id="PTHR42709">
    <property type="entry name" value="ALKALINE PHOSPHATASE LIKE PROTEIN"/>
    <property type="match status" value="1"/>
</dbReference>
<dbReference type="EMBL" id="JANFFA010000001">
    <property type="protein sequence ID" value="MDQ2093447.1"/>
    <property type="molecule type" value="Genomic_DNA"/>
</dbReference>
<proteinExistence type="predicted"/>
<keyword evidence="1" id="KW-1133">Transmembrane helix</keyword>
<evidence type="ECO:0000313" key="3">
    <source>
        <dbReference type="EMBL" id="MDQ2093447.1"/>
    </source>
</evidence>
<dbReference type="PANTHER" id="PTHR42709:SF2">
    <property type="entry name" value="INNER MEMBRANE PROTEIN YOHD"/>
    <property type="match status" value="1"/>
</dbReference>
<dbReference type="Proteomes" id="UP001227162">
    <property type="component" value="Unassembled WGS sequence"/>
</dbReference>
<keyword evidence="4" id="KW-1185">Reference proteome</keyword>
<feature type="transmembrane region" description="Helical" evidence="1">
    <location>
        <begin position="123"/>
        <end position="146"/>
    </location>
</feature>